<dbReference type="GO" id="GO:0005874">
    <property type="term" value="C:microtubule"/>
    <property type="evidence" value="ECO:0007669"/>
    <property type="project" value="UniProtKB-KW"/>
</dbReference>
<keyword evidence="5" id="KW-0175">Coiled coil</keyword>
<keyword evidence="8" id="KW-1185">Reference proteome</keyword>
<dbReference type="GO" id="GO:0051321">
    <property type="term" value="P:meiotic cell cycle"/>
    <property type="evidence" value="ECO:0007669"/>
    <property type="project" value="TreeGrafter"/>
</dbReference>
<name>A0A1A9WEJ3_9MUSC</name>
<evidence type="ECO:0000256" key="5">
    <source>
        <dbReference type="SAM" id="Coils"/>
    </source>
</evidence>
<dbReference type="AlphaFoldDB" id="A0A1A9WEJ3"/>
<feature type="coiled-coil region" evidence="5">
    <location>
        <begin position="5"/>
        <end position="36"/>
    </location>
</feature>
<comment type="subcellular location">
    <subcellularLocation>
        <location evidence="1">Cytoplasm</location>
        <location evidence="1">Cytoskeleton</location>
    </subcellularLocation>
</comment>
<reference evidence="8" key="1">
    <citation type="submission" date="2014-03" db="EMBL/GenBank/DDBJ databases">
        <authorList>
            <person name="Aksoy S."/>
            <person name="Warren W."/>
            <person name="Wilson R.K."/>
        </authorList>
    </citation>
    <scope>NUCLEOTIDE SEQUENCE [LARGE SCALE GENOMIC DNA]</scope>
    <source>
        <strain evidence="8">IAEA</strain>
    </source>
</reference>
<dbReference type="GO" id="GO:0000278">
    <property type="term" value="P:mitotic cell cycle"/>
    <property type="evidence" value="ECO:0007669"/>
    <property type="project" value="TreeGrafter"/>
</dbReference>
<dbReference type="GO" id="GO:0000922">
    <property type="term" value="C:spindle pole"/>
    <property type="evidence" value="ECO:0007669"/>
    <property type="project" value="InterPro"/>
</dbReference>
<dbReference type="STRING" id="37001.A0A1A9WEJ3"/>
<evidence type="ECO:0000256" key="4">
    <source>
        <dbReference type="ARBA" id="ARBA00023212"/>
    </source>
</evidence>
<dbReference type="GO" id="GO:0007020">
    <property type="term" value="P:microtubule nucleation"/>
    <property type="evidence" value="ECO:0007669"/>
    <property type="project" value="InterPro"/>
</dbReference>
<protein>
    <submittedName>
        <fullName evidence="7">Gamma-tubulin complex component</fullName>
    </submittedName>
</protein>
<dbReference type="InterPro" id="IPR007259">
    <property type="entry name" value="GCP"/>
</dbReference>
<dbReference type="InterPro" id="IPR041470">
    <property type="entry name" value="GCP_N"/>
</dbReference>
<evidence type="ECO:0000313" key="7">
    <source>
        <dbReference type="EnsemblMetazoa" id="GBRI016743-PA"/>
    </source>
</evidence>
<evidence type="ECO:0000256" key="1">
    <source>
        <dbReference type="ARBA" id="ARBA00004245"/>
    </source>
</evidence>
<reference evidence="7" key="2">
    <citation type="submission" date="2020-05" db="UniProtKB">
        <authorList>
            <consortium name="EnsemblMetazoa"/>
        </authorList>
    </citation>
    <scope>IDENTIFICATION</scope>
    <source>
        <strain evidence="7">IAEA</strain>
    </source>
</reference>
<dbReference type="PANTHER" id="PTHR19302">
    <property type="entry name" value="GAMMA TUBULIN COMPLEX PROTEIN"/>
    <property type="match status" value="1"/>
</dbReference>
<organism evidence="7 8">
    <name type="scientific">Glossina brevipalpis</name>
    <dbReference type="NCBI Taxonomy" id="37001"/>
    <lineage>
        <taxon>Eukaryota</taxon>
        <taxon>Metazoa</taxon>
        <taxon>Ecdysozoa</taxon>
        <taxon>Arthropoda</taxon>
        <taxon>Hexapoda</taxon>
        <taxon>Insecta</taxon>
        <taxon>Pterygota</taxon>
        <taxon>Neoptera</taxon>
        <taxon>Endopterygota</taxon>
        <taxon>Diptera</taxon>
        <taxon>Brachycera</taxon>
        <taxon>Muscomorpha</taxon>
        <taxon>Hippoboscoidea</taxon>
        <taxon>Glossinidae</taxon>
        <taxon>Glossina</taxon>
    </lineage>
</organism>
<keyword evidence="4" id="KW-0206">Cytoskeleton</keyword>
<sequence length="414" mass="46774">MSLAFQNAESVKQTLLEELQNLLSSEKRIRQSSEQRMKQLEFTEERLCKSFVSTRSNHRYILRHITQYISNNPSALDSTLLYDDEVLLVAKIAQHLSITENAASQSRAKLFLSLHERLKATQLDSYQRNALLIFLYYMIDTKYSCENDRNIYCGITGASRNHNHLSYKSNASLPPNNATQLLKPHTLHKASPIINNATNIAAPHLSLIGIKCVSNIQHNASSDTNHKMSLLRQTNIASKNSYCSESESSTLPANIRTHMTPLRSGPDMYKILEAQNNLNDDIVQNVIYAFTGIPGEYLKKDVISAELGYYHDLVQSYTDNKSGRCALGLMGQGFVSALKNQLTKYYGMVVMLQDQLNKQRQTEMFNYYSHIKPERLSLMKILVWSVDALKRLQLLANVAEACQEKKGGALASTV</sequence>
<evidence type="ECO:0000313" key="8">
    <source>
        <dbReference type="Proteomes" id="UP000091820"/>
    </source>
</evidence>
<evidence type="ECO:0000259" key="6">
    <source>
        <dbReference type="Pfam" id="PF17681"/>
    </source>
</evidence>
<dbReference type="Pfam" id="PF17681">
    <property type="entry name" value="GCP_N_terminal"/>
    <property type="match status" value="1"/>
</dbReference>
<dbReference type="PANTHER" id="PTHR19302:SF14">
    <property type="entry name" value="GAMMA-TUBULIN COMPLEX COMPONENT 3"/>
    <property type="match status" value="1"/>
</dbReference>
<keyword evidence="2" id="KW-0963">Cytoplasm</keyword>
<dbReference type="GO" id="GO:0043015">
    <property type="term" value="F:gamma-tubulin binding"/>
    <property type="evidence" value="ECO:0007669"/>
    <property type="project" value="InterPro"/>
</dbReference>
<dbReference type="EnsemblMetazoa" id="GBRI016743-RA">
    <property type="protein sequence ID" value="GBRI016743-PA"/>
    <property type="gene ID" value="GBRI016743"/>
</dbReference>
<dbReference type="Proteomes" id="UP000091820">
    <property type="component" value="Unassembled WGS sequence"/>
</dbReference>
<feature type="domain" description="Gamma tubulin complex component protein N-terminal" evidence="6">
    <location>
        <begin position="305"/>
        <end position="413"/>
    </location>
</feature>
<accession>A0A1A9WEJ3</accession>
<keyword evidence="3" id="KW-0493">Microtubule</keyword>
<dbReference type="GO" id="GO:0000930">
    <property type="term" value="C:gamma-tubulin complex"/>
    <property type="evidence" value="ECO:0007669"/>
    <property type="project" value="TreeGrafter"/>
</dbReference>
<evidence type="ECO:0000256" key="2">
    <source>
        <dbReference type="ARBA" id="ARBA00022490"/>
    </source>
</evidence>
<dbReference type="GO" id="GO:0051011">
    <property type="term" value="F:microtubule minus-end binding"/>
    <property type="evidence" value="ECO:0007669"/>
    <property type="project" value="TreeGrafter"/>
</dbReference>
<dbReference type="VEuPathDB" id="VectorBase:GBRI016743"/>
<evidence type="ECO:0000256" key="3">
    <source>
        <dbReference type="ARBA" id="ARBA00022701"/>
    </source>
</evidence>
<proteinExistence type="predicted"/>
<dbReference type="GO" id="GO:0051225">
    <property type="term" value="P:spindle assembly"/>
    <property type="evidence" value="ECO:0007669"/>
    <property type="project" value="TreeGrafter"/>
</dbReference>
<dbReference type="GO" id="GO:0031122">
    <property type="term" value="P:cytoplasmic microtubule organization"/>
    <property type="evidence" value="ECO:0007669"/>
    <property type="project" value="TreeGrafter"/>
</dbReference>